<proteinExistence type="predicted"/>
<reference evidence="1 2" key="1">
    <citation type="submission" date="2022-11" db="EMBL/GenBank/DDBJ databases">
        <title>Draft genome sequence of Saccharopolyspora sp. WRP15-2 isolated from rhizosphere soils of wild rice in Thailand.</title>
        <authorList>
            <person name="Duangmal K."/>
            <person name="Kammanee S."/>
            <person name="Muangham S."/>
        </authorList>
    </citation>
    <scope>NUCLEOTIDE SEQUENCE [LARGE SCALE GENOMIC DNA]</scope>
    <source>
        <strain evidence="1 2">WRP15-2</strain>
    </source>
</reference>
<organism evidence="1 2">
    <name type="scientific">Saccharopolyspora oryzae</name>
    <dbReference type="NCBI Taxonomy" id="2997343"/>
    <lineage>
        <taxon>Bacteria</taxon>
        <taxon>Bacillati</taxon>
        <taxon>Actinomycetota</taxon>
        <taxon>Actinomycetes</taxon>
        <taxon>Pseudonocardiales</taxon>
        <taxon>Pseudonocardiaceae</taxon>
        <taxon>Saccharopolyspora</taxon>
    </lineage>
</organism>
<dbReference type="EMBL" id="JAQGLA010000041">
    <property type="protein sequence ID" value="MDA3628262.1"/>
    <property type="molecule type" value="Genomic_DNA"/>
</dbReference>
<accession>A0ABT4V4M9</accession>
<evidence type="ECO:0000313" key="1">
    <source>
        <dbReference type="EMBL" id="MDA3628262.1"/>
    </source>
</evidence>
<dbReference type="RefSeq" id="WP_270951047.1">
    <property type="nucleotide sequence ID" value="NZ_JAQGLA010000041.1"/>
</dbReference>
<gene>
    <name evidence="1" type="ORF">OU415_22705</name>
</gene>
<evidence type="ECO:0000313" key="2">
    <source>
        <dbReference type="Proteomes" id="UP001210380"/>
    </source>
</evidence>
<comment type="caution">
    <text evidence="1">The sequence shown here is derived from an EMBL/GenBank/DDBJ whole genome shotgun (WGS) entry which is preliminary data.</text>
</comment>
<keyword evidence="2" id="KW-1185">Reference proteome</keyword>
<dbReference type="Proteomes" id="UP001210380">
    <property type="component" value="Unassembled WGS sequence"/>
</dbReference>
<sequence length="205" mass="22397">MTRAAATICEVDFGRTNLYTQEVDTTMTDARTPPASWPRAAASGLVEVERHLFRLSDPEAPALRQAPLPSEESPVTTGAGPDLALFHSVLEDGAVHADLELWEHPAPEPPHPWDLTVVHEVEIAGPHIALVSGTSSLGTECVLPVPTDTYVLDARCRDRAAAEAAFLAWLDEEEEEGAEPTTESWPHDGIERWLVRLWPTRPTTA</sequence>
<protein>
    <submittedName>
        <fullName evidence="1">Uncharacterized protein</fullName>
    </submittedName>
</protein>
<name>A0ABT4V4M9_9PSEU</name>